<evidence type="ECO:0000313" key="1">
    <source>
        <dbReference type="EMBL" id="QEL16253.1"/>
    </source>
</evidence>
<proteinExistence type="predicted"/>
<keyword evidence="2" id="KW-1185">Reference proteome</keyword>
<evidence type="ECO:0000313" key="2">
    <source>
        <dbReference type="Proteomes" id="UP000324974"/>
    </source>
</evidence>
<dbReference type="OrthoDB" id="9850297at2"/>
<dbReference type="RefSeq" id="WP_149111006.1">
    <property type="nucleotide sequence ID" value="NZ_CP042425.1"/>
</dbReference>
<dbReference type="KEGG" id="lrs:PX52LOC_03193"/>
<accession>A0A5C1ADG0</accession>
<protein>
    <submittedName>
        <fullName evidence="1">Uncharacterized protein</fullName>
    </submittedName>
</protein>
<dbReference type="AlphaFoldDB" id="A0A5C1ADG0"/>
<reference evidence="2" key="1">
    <citation type="submission" date="2019-08" db="EMBL/GenBank/DDBJ databases">
        <title>Limnoglobus roseus gen. nov., sp. nov., a novel freshwater planctomycete with a giant genome from the family Gemmataceae.</title>
        <authorList>
            <person name="Kulichevskaya I.S."/>
            <person name="Naumoff D.G."/>
            <person name="Miroshnikov K."/>
            <person name="Ivanova A."/>
            <person name="Philippov D.A."/>
            <person name="Hakobyan A."/>
            <person name="Rijpstra I.C."/>
            <person name="Sinninghe Damste J.S."/>
            <person name="Liesack W."/>
            <person name="Dedysh S.N."/>
        </authorList>
    </citation>
    <scope>NUCLEOTIDE SEQUENCE [LARGE SCALE GENOMIC DNA]</scope>
    <source>
        <strain evidence="2">PX52</strain>
    </source>
</reference>
<dbReference type="Proteomes" id="UP000324974">
    <property type="component" value="Chromosome"/>
</dbReference>
<name>A0A5C1ADG0_9BACT</name>
<sequence>MSTVILFPSQGLHANAFAGTARAILDEFYNAGGGPGGTAFQTNVTRISTGNFSVSFSRPSWAKGKGDFWDAVSAASTFVMLSHSASDGPILNHDHTEDESRDELDRFWQPWRREGNTLNADGVSFWRKVGQQGRTNTARIALLGCDTASVYGPLVAKVANSDVFGYLHSCQAANHKVQIPQLKKIEKDEVPGGMKRVTP</sequence>
<organism evidence="1 2">
    <name type="scientific">Limnoglobus roseus</name>
    <dbReference type="NCBI Taxonomy" id="2598579"/>
    <lineage>
        <taxon>Bacteria</taxon>
        <taxon>Pseudomonadati</taxon>
        <taxon>Planctomycetota</taxon>
        <taxon>Planctomycetia</taxon>
        <taxon>Gemmatales</taxon>
        <taxon>Gemmataceae</taxon>
        <taxon>Limnoglobus</taxon>
    </lineage>
</organism>
<dbReference type="EMBL" id="CP042425">
    <property type="protein sequence ID" value="QEL16253.1"/>
    <property type="molecule type" value="Genomic_DNA"/>
</dbReference>
<gene>
    <name evidence="1" type="ORF">PX52LOC_03193</name>
</gene>